<evidence type="ECO:0000313" key="3">
    <source>
        <dbReference type="EMBL" id="MDK4307063.1"/>
    </source>
</evidence>
<dbReference type="PANTHER" id="PTHR30231">
    <property type="entry name" value="DNA POLYMERASE III SUBUNIT EPSILON"/>
    <property type="match status" value="1"/>
</dbReference>
<dbReference type="Gene3D" id="3.30.420.10">
    <property type="entry name" value="Ribonuclease H-like superfamily/Ribonuclease H"/>
    <property type="match status" value="1"/>
</dbReference>
<proteinExistence type="predicted"/>
<dbReference type="SMART" id="SM00479">
    <property type="entry name" value="EXOIII"/>
    <property type="match status" value="1"/>
</dbReference>
<keyword evidence="3" id="KW-0540">Nuclease</keyword>
<sequence>MPLPTEFTVLDFETANEMRASACQIGLVRMNDHGETLERYSSLIKPDPGYEHFQPINISVHGIRETDVADAPTMRELASDIQAFVGTSPIVAHNMAFDYSVWRAHTELGNLPDFINPRLCTLRMARYLLQRPAGTNGLESLIHDYCPGLAFAHHDASEDARVTGELFLAMLRHLEMPLGQLVKTFALTQAPRQRDGQGSGSGNGNGTRTARPEADLTQWTNETALEGEVVCFTGTLGRMKRADVQQLVEKLGGKVDKSVTKKTTQLVVGVPSPTTWRPGMDGSSKMVKARALVEKGAALTVMTENEFFAAIEE</sequence>
<organism evidence="3 4">
    <name type="scientific">Corynebacterium pseudodiphtheriticum</name>
    <dbReference type="NCBI Taxonomy" id="37637"/>
    <lineage>
        <taxon>Bacteria</taxon>
        <taxon>Bacillati</taxon>
        <taxon>Actinomycetota</taxon>
        <taxon>Actinomycetes</taxon>
        <taxon>Mycobacteriales</taxon>
        <taxon>Corynebacteriaceae</taxon>
        <taxon>Corynebacterium</taxon>
    </lineage>
</organism>
<dbReference type="PROSITE" id="PS50172">
    <property type="entry name" value="BRCT"/>
    <property type="match status" value="1"/>
</dbReference>
<dbReference type="GO" id="GO:0005829">
    <property type="term" value="C:cytosol"/>
    <property type="evidence" value="ECO:0007669"/>
    <property type="project" value="TreeGrafter"/>
</dbReference>
<keyword evidence="3" id="KW-0378">Hydrolase</keyword>
<protein>
    <submittedName>
        <fullName evidence="3">Exonuclease domain-containing protein</fullName>
    </submittedName>
</protein>
<dbReference type="SUPFAM" id="SSF53098">
    <property type="entry name" value="Ribonuclease H-like"/>
    <property type="match status" value="1"/>
</dbReference>
<dbReference type="SUPFAM" id="SSF52113">
    <property type="entry name" value="BRCT domain"/>
    <property type="match status" value="1"/>
</dbReference>
<dbReference type="GO" id="GO:0008408">
    <property type="term" value="F:3'-5' exonuclease activity"/>
    <property type="evidence" value="ECO:0007669"/>
    <property type="project" value="TreeGrafter"/>
</dbReference>
<keyword evidence="3" id="KW-0269">Exonuclease</keyword>
<feature type="region of interest" description="Disordered" evidence="1">
    <location>
        <begin position="190"/>
        <end position="211"/>
    </location>
</feature>
<dbReference type="InterPro" id="IPR013520">
    <property type="entry name" value="Ribonucl_H"/>
</dbReference>
<dbReference type="InterPro" id="IPR036420">
    <property type="entry name" value="BRCT_dom_sf"/>
</dbReference>
<feature type="domain" description="BRCT" evidence="2">
    <location>
        <begin position="220"/>
        <end position="313"/>
    </location>
</feature>
<comment type="caution">
    <text evidence="3">The sequence shown here is derived from an EMBL/GenBank/DDBJ whole genome shotgun (WGS) entry which is preliminary data.</text>
</comment>
<dbReference type="Pfam" id="PF00533">
    <property type="entry name" value="BRCT"/>
    <property type="match status" value="1"/>
</dbReference>
<dbReference type="InterPro" id="IPR001357">
    <property type="entry name" value="BRCT_dom"/>
</dbReference>
<dbReference type="AlphaFoldDB" id="A0AAP4F6B8"/>
<reference evidence="3" key="1">
    <citation type="submission" date="2023-05" db="EMBL/GenBank/DDBJ databases">
        <title>Metabolic capabilities are highly conserved among human nasal-associated Corynebacterium species in pangenomic analyses.</title>
        <authorList>
            <person name="Tran T.H."/>
            <person name="Roberts A.Q."/>
            <person name="Escapa I.F."/>
            <person name="Gao W."/>
            <person name="Conlan S."/>
            <person name="Kong H."/>
            <person name="Segre J.A."/>
            <person name="Kelly M.S."/>
            <person name="Lemon K.P."/>
        </authorList>
    </citation>
    <scope>NUCLEOTIDE SEQUENCE</scope>
    <source>
        <strain evidence="3">KPL2773</strain>
    </source>
</reference>
<evidence type="ECO:0000256" key="1">
    <source>
        <dbReference type="SAM" id="MobiDB-lite"/>
    </source>
</evidence>
<dbReference type="EMBL" id="JASNVH010000008">
    <property type="protein sequence ID" value="MDK4307063.1"/>
    <property type="molecule type" value="Genomic_DNA"/>
</dbReference>
<evidence type="ECO:0000259" key="2">
    <source>
        <dbReference type="PROSITE" id="PS50172"/>
    </source>
</evidence>
<dbReference type="CDD" id="cd17748">
    <property type="entry name" value="BRCT_DNA_ligase_like"/>
    <property type="match status" value="1"/>
</dbReference>
<name>A0AAP4F6B8_9CORY</name>
<dbReference type="RefSeq" id="WP_284589128.1">
    <property type="nucleotide sequence ID" value="NZ_JASNUC010000011.1"/>
</dbReference>
<dbReference type="Proteomes" id="UP001224412">
    <property type="component" value="Unassembled WGS sequence"/>
</dbReference>
<gene>
    <name evidence="3" type="ORF">QPX42_05825</name>
</gene>
<dbReference type="InterPro" id="IPR036397">
    <property type="entry name" value="RNaseH_sf"/>
</dbReference>
<accession>A0AAP4F6B8</accession>
<dbReference type="Gene3D" id="3.40.50.10190">
    <property type="entry name" value="BRCT domain"/>
    <property type="match status" value="1"/>
</dbReference>
<evidence type="ECO:0000313" key="4">
    <source>
        <dbReference type="Proteomes" id="UP001224412"/>
    </source>
</evidence>
<dbReference type="PANTHER" id="PTHR30231:SF42">
    <property type="entry name" value="EXONUCLEASE"/>
    <property type="match status" value="1"/>
</dbReference>
<dbReference type="InterPro" id="IPR012337">
    <property type="entry name" value="RNaseH-like_sf"/>
</dbReference>
<dbReference type="Pfam" id="PF00929">
    <property type="entry name" value="RNase_T"/>
    <property type="match status" value="1"/>
</dbReference>
<dbReference type="GO" id="GO:0003676">
    <property type="term" value="F:nucleic acid binding"/>
    <property type="evidence" value="ECO:0007669"/>
    <property type="project" value="InterPro"/>
</dbReference>